<protein>
    <submittedName>
        <fullName evidence="2">Uncharacterized protein</fullName>
    </submittedName>
</protein>
<evidence type="ECO:0000313" key="2">
    <source>
        <dbReference type="EMBL" id="GJS73068.1"/>
    </source>
</evidence>
<feature type="region of interest" description="Disordered" evidence="1">
    <location>
        <begin position="86"/>
        <end position="126"/>
    </location>
</feature>
<feature type="compositionally biased region" description="Polar residues" evidence="1">
    <location>
        <begin position="89"/>
        <end position="119"/>
    </location>
</feature>
<name>A0ABQ4Y7Y5_9ASTR</name>
<sequence length="126" mass="13080">MDVVLACGRAAKMVIWADVEMKVEVVAGSWPGNIAGDGGGAGKVREEGRGFLGLGNAEGIRPSKIEAREDENRGVNLPPLLAAHLGRNKSGQPLRSSLTSVHGGHQPSTNMGGNLSPNGTLILHHT</sequence>
<comment type="caution">
    <text evidence="2">The sequence shown here is derived from an EMBL/GenBank/DDBJ whole genome shotgun (WGS) entry which is preliminary data.</text>
</comment>
<organism evidence="2 3">
    <name type="scientific">Tanacetum coccineum</name>
    <dbReference type="NCBI Taxonomy" id="301880"/>
    <lineage>
        <taxon>Eukaryota</taxon>
        <taxon>Viridiplantae</taxon>
        <taxon>Streptophyta</taxon>
        <taxon>Embryophyta</taxon>
        <taxon>Tracheophyta</taxon>
        <taxon>Spermatophyta</taxon>
        <taxon>Magnoliopsida</taxon>
        <taxon>eudicotyledons</taxon>
        <taxon>Gunneridae</taxon>
        <taxon>Pentapetalae</taxon>
        <taxon>asterids</taxon>
        <taxon>campanulids</taxon>
        <taxon>Asterales</taxon>
        <taxon>Asteraceae</taxon>
        <taxon>Asteroideae</taxon>
        <taxon>Anthemideae</taxon>
        <taxon>Anthemidinae</taxon>
        <taxon>Tanacetum</taxon>
    </lineage>
</organism>
<dbReference type="EMBL" id="BQNB010010127">
    <property type="protein sequence ID" value="GJS73068.1"/>
    <property type="molecule type" value="Genomic_DNA"/>
</dbReference>
<evidence type="ECO:0000256" key="1">
    <source>
        <dbReference type="SAM" id="MobiDB-lite"/>
    </source>
</evidence>
<keyword evidence="3" id="KW-1185">Reference proteome</keyword>
<accession>A0ABQ4Y7Y5</accession>
<proteinExistence type="predicted"/>
<reference evidence="2" key="2">
    <citation type="submission" date="2022-01" db="EMBL/GenBank/DDBJ databases">
        <authorList>
            <person name="Yamashiro T."/>
            <person name="Shiraishi A."/>
            <person name="Satake H."/>
            <person name="Nakayama K."/>
        </authorList>
    </citation>
    <scope>NUCLEOTIDE SEQUENCE</scope>
</reference>
<gene>
    <name evidence="2" type="ORF">Tco_0705909</name>
</gene>
<reference evidence="2" key="1">
    <citation type="journal article" date="2022" name="Int. J. Mol. Sci.">
        <title>Draft Genome of Tanacetum Coccineum: Genomic Comparison of Closely Related Tanacetum-Family Plants.</title>
        <authorList>
            <person name="Yamashiro T."/>
            <person name="Shiraishi A."/>
            <person name="Nakayama K."/>
            <person name="Satake H."/>
        </authorList>
    </citation>
    <scope>NUCLEOTIDE SEQUENCE</scope>
</reference>
<evidence type="ECO:0000313" key="3">
    <source>
        <dbReference type="Proteomes" id="UP001151760"/>
    </source>
</evidence>
<dbReference type="Proteomes" id="UP001151760">
    <property type="component" value="Unassembled WGS sequence"/>
</dbReference>